<protein>
    <submittedName>
        <fullName evidence="9">DNA methyltransferase</fullName>
    </submittedName>
</protein>
<dbReference type="STRING" id="1505907.TEU_02565"/>
<sequence>MKLLLTTSQGIEDLAKAEVEGLLSPLGVQFRVEERPLGVEGRVLAEVGEAFYTDEKGRKRELSVSTYLNERSRLLHRVIVEIASERFEGIGEDEPERALKRIEDFVASLPVERHVKVSETFAVRSFRKGEHRITSVDIAKTVGKAIFDRLSRFGTPKVNLDHPAVIFRAELVGDVFFLGIDTTGDSSLHKRPWRVYDHPAHLKASIANALIELAKPDGGSFIDPFCGSGTIPIELALRGYGGRIIGLEKYRKHLNGAKMNALSAGVLERIEFILGDATRLSEYVESVDFAVSNFPYGLKIGRKSMIPKLYMDFFSELSKVLEKRGVFITTEKKAIEKAITENGFEIKHHRLIGHGGLMVHTYVIE</sequence>
<dbReference type="PROSITE" id="PS01261">
    <property type="entry name" value="UPF0020"/>
    <property type="match status" value="1"/>
</dbReference>
<dbReference type="Pfam" id="PF01170">
    <property type="entry name" value="UPF0020"/>
    <property type="match status" value="1"/>
</dbReference>
<dbReference type="SUPFAM" id="SSF53335">
    <property type="entry name" value="S-adenosyl-L-methionine-dependent methyltransferases"/>
    <property type="match status" value="1"/>
</dbReference>
<reference evidence="9 10" key="1">
    <citation type="journal article" date="2015" name="Int. J. Syst. Evol. Microbiol.">
        <title>Thermococcus eurythermalis sp. nov., a conditional piezophilic hyperthermophilic archaeon with a wide temperature range isolated from an oil-immersed chimney in the Guaymas Basin.</title>
        <authorList>
            <person name="Zhao W."/>
            <person name="Zeng X."/>
            <person name="Xiao X."/>
        </authorList>
    </citation>
    <scope>NUCLEOTIDE SEQUENCE [LARGE SCALE GENOMIC DNA]</scope>
    <source>
        <strain evidence="9 10">A501</strain>
    </source>
</reference>
<dbReference type="Pfam" id="PF02926">
    <property type="entry name" value="THUMP"/>
    <property type="match status" value="1"/>
</dbReference>
<dbReference type="HOGENOM" id="CLU_032119_0_0_2"/>
<dbReference type="KEGG" id="teu:TEU_02565"/>
<evidence type="ECO:0000256" key="4">
    <source>
        <dbReference type="ARBA" id="ARBA00022679"/>
    </source>
</evidence>
<dbReference type="OrthoDB" id="7080at2157"/>
<dbReference type="EMBL" id="CP008887">
    <property type="protein sequence ID" value="AIU69313.1"/>
    <property type="molecule type" value="Genomic_DNA"/>
</dbReference>
<dbReference type="CDD" id="cd02440">
    <property type="entry name" value="AdoMet_MTases"/>
    <property type="match status" value="1"/>
</dbReference>
<name>A0A097QS66_9EURY</name>
<dbReference type="Gene3D" id="3.30.2130.30">
    <property type="match status" value="1"/>
</dbReference>
<dbReference type="GO" id="GO:0030488">
    <property type="term" value="P:tRNA methylation"/>
    <property type="evidence" value="ECO:0007669"/>
    <property type="project" value="TreeGrafter"/>
</dbReference>
<gene>
    <name evidence="9" type="ORF">TEU_02565</name>
</gene>
<dbReference type="RefSeq" id="WP_050002293.1">
    <property type="nucleotide sequence ID" value="NZ_CP008887.1"/>
</dbReference>
<dbReference type="InterPro" id="IPR000241">
    <property type="entry name" value="RlmKL-like_Mtase"/>
</dbReference>
<dbReference type="InterPro" id="IPR053796">
    <property type="entry name" value="Trm14-like"/>
</dbReference>
<comment type="subcellular location">
    <subcellularLocation>
        <location evidence="1">Cytoplasm</location>
    </subcellularLocation>
</comment>
<dbReference type="SMART" id="SM00981">
    <property type="entry name" value="THUMP"/>
    <property type="match status" value="1"/>
</dbReference>
<keyword evidence="3 9" id="KW-0489">Methyltransferase</keyword>
<dbReference type="PANTHER" id="PTHR14911:SF13">
    <property type="entry name" value="TRNA (GUANINE(6)-N2)-METHYLTRANSFERASE THUMP3"/>
    <property type="match status" value="1"/>
</dbReference>
<evidence type="ECO:0000259" key="8">
    <source>
        <dbReference type="PROSITE" id="PS51165"/>
    </source>
</evidence>
<dbReference type="InterPro" id="IPR053943">
    <property type="entry name" value="RlmKL-like_Mtase_CS"/>
</dbReference>
<dbReference type="AlphaFoldDB" id="A0A097QS66"/>
<feature type="domain" description="THUMP" evidence="8">
    <location>
        <begin position="69"/>
        <end position="182"/>
    </location>
</feature>
<dbReference type="GO" id="GO:0005737">
    <property type="term" value="C:cytoplasm"/>
    <property type="evidence" value="ECO:0007669"/>
    <property type="project" value="UniProtKB-SubCell"/>
</dbReference>
<dbReference type="SUPFAM" id="SSF143437">
    <property type="entry name" value="THUMP domain-like"/>
    <property type="match status" value="1"/>
</dbReference>
<organism evidence="9 10">
    <name type="scientific">Thermococcus eurythermalis</name>
    <dbReference type="NCBI Taxonomy" id="1505907"/>
    <lineage>
        <taxon>Archaea</taxon>
        <taxon>Methanobacteriati</taxon>
        <taxon>Methanobacteriota</taxon>
        <taxon>Thermococci</taxon>
        <taxon>Thermococcales</taxon>
        <taxon>Thermococcaceae</taxon>
        <taxon>Thermococcus</taxon>
    </lineage>
</organism>
<dbReference type="Proteomes" id="UP000029980">
    <property type="component" value="Chromosome"/>
</dbReference>
<dbReference type="GO" id="GO:0003723">
    <property type="term" value="F:RNA binding"/>
    <property type="evidence" value="ECO:0007669"/>
    <property type="project" value="UniProtKB-UniRule"/>
</dbReference>
<dbReference type="PANTHER" id="PTHR14911">
    <property type="entry name" value="THUMP DOMAIN-CONTAINING"/>
    <property type="match status" value="1"/>
</dbReference>
<dbReference type="PROSITE" id="PS51165">
    <property type="entry name" value="THUMP"/>
    <property type="match status" value="1"/>
</dbReference>
<evidence type="ECO:0000256" key="2">
    <source>
        <dbReference type="ARBA" id="ARBA00022490"/>
    </source>
</evidence>
<keyword evidence="2" id="KW-0963">Cytoplasm</keyword>
<evidence type="ECO:0000256" key="5">
    <source>
        <dbReference type="ARBA" id="ARBA00022691"/>
    </source>
</evidence>
<keyword evidence="10" id="KW-1185">Reference proteome</keyword>
<evidence type="ECO:0000256" key="3">
    <source>
        <dbReference type="ARBA" id="ARBA00022603"/>
    </source>
</evidence>
<accession>A0A097QS66</accession>
<dbReference type="GO" id="GO:0016423">
    <property type="term" value="F:tRNA (guanine) methyltransferase activity"/>
    <property type="evidence" value="ECO:0007669"/>
    <property type="project" value="TreeGrafter"/>
</dbReference>
<dbReference type="GeneID" id="25152316"/>
<proteinExistence type="predicted"/>
<evidence type="ECO:0000313" key="9">
    <source>
        <dbReference type="EMBL" id="AIU69313.1"/>
    </source>
</evidence>
<keyword evidence="6" id="KW-0819">tRNA processing</keyword>
<dbReference type="InterPro" id="IPR029063">
    <property type="entry name" value="SAM-dependent_MTases_sf"/>
</dbReference>
<dbReference type="NCBIfam" id="NF040850">
    <property type="entry name" value="Trm14_Thcoccales"/>
    <property type="match status" value="1"/>
</dbReference>
<dbReference type="Gene3D" id="3.40.50.150">
    <property type="entry name" value="Vaccinia Virus protein VP39"/>
    <property type="match status" value="1"/>
</dbReference>
<keyword evidence="4 9" id="KW-0808">Transferase</keyword>
<evidence type="ECO:0000313" key="10">
    <source>
        <dbReference type="Proteomes" id="UP000029980"/>
    </source>
</evidence>
<dbReference type="InterPro" id="IPR004114">
    <property type="entry name" value="THUMP_dom"/>
</dbReference>
<evidence type="ECO:0000256" key="6">
    <source>
        <dbReference type="ARBA" id="ARBA00022694"/>
    </source>
</evidence>
<dbReference type="CDD" id="cd11715">
    <property type="entry name" value="THUMP_AdoMetMT"/>
    <property type="match status" value="1"/>
</dbReference>
<keyword evidence="7" id="KW-0694">RNA-binding</keyword>
<evidence type="ECO:0000256" key="7">
    <source>
        <dbReference type="PROSITE-ProRule" id="PRU00529"/>
    </source>
</evidence>
<keyword evidence="5" id="KW-0949">S-adenosyl-L-methionine</keyword>
<evidence type="ECO:0000256" key="1">
    <source>
        <dbReference type="ARBA" id="ARBA00004496"/>
    </source>
</evidence>